<keyword evidence="1" id="KW-0808">Transferase</keyword>
<proteinExistence type="predicted"/>
<evidence type="ECO:0000259" key="3">
    <source>
        <dbReference type="Pfam" id="PF25087"/>
    </source>
</evidence>
<dbReference type="Proteomes" id="UP001275932">
    <property type="component" value="Unassembled WGS sequence"/>
</dbReference>
<dbReference type="EMBL" id="JALBUT010000004">
    <property type="protein sequence ID" value="MDX8415379.1"/>
    <property type="molecule type" value="Genomic_DNA"/>
</dbReference>
<evidence type="ECO:0000313" key="4">
    <source>
        <dbReference type="EMBL" id="MDX8415379.1"/>
    </source>
</evidence>
<comment type="caution">
    <text evidence="4">The sequence shown here is derived from an EMBL/GenBank/DDBJ whole genome shotgun (WGS) entry which is preliminary data.</text>
</comment>
<dbReference type="InterPro" id="IPR050065">
    <property type="entry name" value="GlmU-like"/>
</dbReference>
<dbReference type="RefSeq" id="WP_370396826.1">
    <property type="nucleotide sequence ID" value="NZ_JALBUT010000004.1"/>
</dbReference>
<organism evidence="4 5">
    <name type="scientific">Intestinicryptomonas porci</name>
    <dbReference type="NCBI Taxonomy" id="2926320"/>
    <lineage>
        <taxon>Bacteria</taxon>
        <taxon>Pseudomonadati</taxon>
        <taxon>Verrucomicrobiota</taxon>
        <taxon>Opitutia</taxon>
        <taxon>Opitutales</taxon>
        <taxon>Intestinicryptomonaceae</taxon>
        <taxon>Intestinicryptomonas</taxon>
    </lineage>
</organism>
<sequence>MKAKDLFDLPKSLEVFKEFFDADAEPWEWLKNIKTALNSVDFSKFEGKKDIPSGVHIEGKVYIHPSVKLPAFASITGPAWIGANTEVRPGAFIRGSVIIGEGCVIGNSCEYKNSLLMDKVQTPHYNYIGDTIMGTGAHTGAGVICANLRLDNASVSVSTPDGKVNTGLRKVGAFFGEYAESGCNSVLQPGTILMKKSVVMPCMAFSGLLEENTIAAVRNQIRKIPRPPKF</sequence>
<dbReference type="Pfam" id="PF25087">
    <property type="entry name" value="GMPPB_C"/>
    <property type="match status" value="1"/>
</dbReference>
<accession>A0ABU4WIX6</accession>
<protein>
    <submittedName>
        <fullName evidence="4">UDP-N-acetylglucosamine diphosphorylase</fullName>
    </submittedName>
</protein>
<dbReference type="Gene3D" id="2.160.10.10">
    <property type="entry name" value="Hexapeptide repeat proteins"/>
    <property type="match status" value="1"/>
</dbReference>
<keyword evidence="5" id="KW-1185">Reference proteome</keyword>
<evidence type="ECO:0000313" key="5">
    <source>
        <dbReference type="Proteomes" id="UP001275932"/>
    </source>
</evidence>
<feature type="domain" description="Mannose-1-phosphate guanyltransferase C-terminal" evidence="3">
    <location>
        <begin position="75"/>
        <end position="196"/>
    </location>
</feature>
<name>A0ABU4WIX6_9BACT</name>
<evidence type="ECO:0000256" key="2">
    <source>
        <dbReference type="ARBA" id="ARBA00023315"/>
    </source>
</evidence>
<dbReference type="InterPro" id="IPR011004">
    <property type="entry name" value="Trimer_LpxA-like_sf"/>
</dbReference>
<dbReference type="InterPro" id="IPR056729">
    <property type="entry name" value="GMPPB_C"/>
</dbReference>
<reference evidence="4 5" key="1">
    <citation type="submission" date="2022-03" db="EMBL/GenBank/DDBJ databases">
        <title>Novel taxa within the pig intestine.</title>
        <authorList>
            <person name="Wylensek D."/>
            <person name="Bishof K."/>
            <person name="Afrizal A."/>
            <person name="Clavel T."/>
        </authorList>
    </citation>
    <scope>NUCLEOTIDE SEQUENCE [LARGE SCALE GENOMIC DNA]</scope>
    <source>
        <strain evidence="4 5">CLA-KB-P66</strain>
    </source>
</reference>
<dbReference type="PANTHER" id="PTHR43584">
    <property type="entry name" value="NUCLEOTIDYL TRANSFERASE"/>
    <property type="match status" value="1"/>
</dbReference>
<gene>
    <name evidence="4" type="ORF">MOX91_04185</name>
</gene>
<dbReference type="PANTHER" id="PTHR43584:SF8">
    <property type="entry name" value="N-ACETYLMURAMATE ALPHA-1-PHOSPHATE URIDYLYLTRANSFERASE"/>
    <property type="match status" value="1"/>
</dbReference>
<evidence type="ECO:0000256" key="1">
    <source>
        <dbReference type="ARBA" id="ARBA00022679"/>
    </source>
</evidence>
<keyword evidence="2" id="KW-0012">Acyltransferase</keyword>
<dbReference type="SUPFAM" id="SSF51161">
    <property type="entry name" value="Trimeric LpxA-like enzymes"/>
    <property type="match status" value="1"/>
</dbReference>